<evidence type="ECO:0000313" key="2">
    <source>
        <dbReference type="EMBL" id="MFD0726318.1"/>
    </source>
</evidence>
<proteinExistence type="predicted"/>
<dbReference type="Pfam" id="PF12098">
    <property type="entry name" value="DUF3574"/>
    <property type="match status" value="1"/>
</dbReference>
<feature type="signal peptide" evidence="1">
    <location>
        <begin position="1"/>
        <end position="21"/>
    </location>
</feature>
<dbReference type="PROSITE" id="PS51257">
    <property type="entry name" value="PROKAR_LIPOPROTEIN"/>
    <property type="match status" value="1"/>
</dbReference>
<keyword evidence="1" id="KW-0732">Signal</keyword>
<evidence type="ECO:0000256" key="1">
    <source>
        <dbReference type="SAM" id="SignalP"/>
    </source>
</evidence>
<dbReference type="RefSeq" id="WP_386823955.1">
    <property type="nucleotide sequence ID" value="NZ_JBHTIF010000001.1"/>
</dbReference>
<reference evidence="3" key="1">
    <citation type="journal article" date="2019" name="Int. J. Syst. Evol. Microbiol.">
        <title>The Global Catalogue of Microorganisms (GCM) 10K type strain sequencing project: providing services to taxonomists for standard genome sequencing and annotation.</title>
        <authorList>
            <consortium name="The Broad Institute Genomics Platform"/>
            <consortium name="The Broad Institute Genome Sequencing Center for Infectious Disease"/>
            <person name="Wu L."/>
            <person name="Ma J."/>
        </authorList>
    </citation>
    <scope>NUCLEOTIDE SEQUENCE [LARGE SCALE GENOMIC DNA]</scope>
    <source>
        <strain evidence="3">CCUG 55585</strain>
    </source>
</reference>
<protein>
    <submittedName>
        <fullName evidence="2">DUF3574 domain-containing protein</fullName>
    </submittedName>
</protein>
<gene>
    <name evidence="2" type="ORF">ACFQ0E_12010</name>
</gene>
<keyword evidence="3" id="KW-1185">Reference proteome</keyword>
<dbReference type="InterPro" id="IPR021957">
    <property type="entry name" value="DUF3574"/>
</dbReference>
<sequence length="146" mass="15809">MRRSCAATIGTLLCAMAFAMAGCRSVPVAGAATAGCDPGDVAMTRDILYFGRHRPDGGTVDDAQWRTFVDDVLTPRFPDGLTIVSGTGQWRGGDGAIEREPSEVVTILHTGDATARRAIEEVIVEYKRRFAQESVLRERGTTCVRF</sequence>
<name>A0ABW2YDS3_9GAMM</name>
<accession>A0ABW2YDS3</accession>
<feature type="chain" id="PRO_5045536195" evidence="1">
    <location>
        <begin position="22"/>
        <end position="146"/>
    </location>
</feature>
<dbReference type="Proteomes" id="UP001597110">
    <property type="component" value="Unassembled WGS sequence"/>
</dbReference>
<dbReference type="EMBL" id="JBHTIF010000001">
    <property type="protein sequence ID" value="MFD0726318.1"/>
    <property type="molecule type" value="Genomic_DNA"/>
</dbReference>
<organism evidence="2 3">
    <name type="scientific">Lysobacter brunescens</name>
    <dbReference type="NCBI Taxonomy" id="262323"/>
    <lineage>
        <taxon>Bacteria</taxon>
        <taxon>Pseudomonadati</taxon>
        <taxon>Pseudomonadota</taxon>
        <taxon>Gammaproteobacteria</taxon>
        <taxon>Lysobacterales</taxon>
        <taxon>Lysobacteraceae</taxon>
        <taxon>Lysobacter</taxon>
    </lineage>
</organism>
<evidence type="ECO:0000313" key="3">
    <source>
        <dbReference type="Proteomes" id="UP001597110"/>
    </source>
</evidence>
<comment type="caution">
    <text evidence="2">The sequence shown here is derived from an EMBL/GenBank/DDBJ whole genome shotgun (WGS) entry which is preliminary data.</text>
</comment>